<evidence type="ECO:0000313" key="3">
    <source>
        <dbReference type="Proteomes" id="UP001144673"/>
    </source>
</evidence>
<protein>
    <submittedName>
        <fullName evidence="2">Uncharacterized protein</fullName>
    </submittedName>
</protein>
<name>A0A9W8QMH4_AKAMU</name>
<feature type="region of interest" description="Disordered" evidence="1">
    <location>
        <begin position="1"/>
        <end position="87"/>
    </location>
</feature>
<feature type="compositionally biased region" description="Basic and acidic residues" evidence="1">
    <location>
        <begin position="1"/>
        <end position="12"/>
    </location>
</feature>
<organism evidence="2 3">
    <name type="scientific">Akanthomyces muscarius</name>
    <name type="common">Entomopathogenic fungus</name>
    <name type="synonym">Lecanicillium muscarium</name>
    <dbReference type="NCBI Taxonomy" id="2231603"/>
    <lineage>
        <taxon>Eukaryota</taxon>
        <taxon>Fungi</taxon>
        <taxon>Dikarya</taxon>
        <taxon>Ascomycota</taxon>
        <taxon>Pezizomycotina</taxon>
        <taxon>Sordariomycetes</taxon>
        <taxon>Hypocreomycetidae</taxon>
        <taxon>Hypocreales</taxon>
        <taxon>Cordycipitaceae</taxon>
        <taxon>Akanthomyces</taxon>
    </lineage>
</organism>
<keyword evidence="3" id="KW-1185">Reference proteome</keyword>
<dbReference type="GeneID" id="80893480"/>
<comment type="caution">
    <text evidence="2">The sequence shown here is derived from an EMBL/GenBank/DDBJ whole genome shotgun (WGS) entry which is preliminary data.</text>
</comment>
<feature type="compositionally biased region" description="Polar residues" evidence="1">
    <location>
        <begin position="63"/>
        <end position="75"/>
    </location>
</feature>
<gene>
    <name evidence="2" type="ORF">LMH87_006321</name>
</gene>
<reference evidence="2" key="1">
    <citation type="journal article" date="2023" name="Access Microbiol">
        <title>De-novo genome assembly for Akanthomyces muscarius, a biocontrol agent of insect agricultural pests.</title>
        <authorList>
            <person name="Erdos Z."/>
            <person name="Studholme D.J."/>
            <person name="Raymond B."/>
            <person name="Sharma M."/>
        </authorList>
    </citation>
    <scope>NUCLEOTIDE SEQUENCE</scope>
    <source>
        <strain evidence="2">Ve6</strain>
    </source>
</reference>
<dbReference type="AlphaFoldDB" id="A0A9W8QMH4"/>
<evidence type="ECO:0000256" key="1">
    <source>
        <dbReference type="SAM" id="MobiDB-lite"/>
    </source>
</evidence>
<evidence type="ECO:0000313" key="2">
    <source>
        <dbReference type="EMBL" id="KAJ4164658.1"/>
    </source>
</evidence>
<accession>A0A9W8QMH4</accession>
<sequence length="87" mass="9191">MLPTRPFDDPARAELQSTNARTSRLYDAGLNQLFTPPPEKHGSAAPEPDPSHGAVLFLPPLSTGKQRSTTPSLNNGGSGPGASAPWW</sequence>
<dbReference type="Proteomes" id="UP001144673">
    <property type="component" value="Chromosome 1"/>
</dbReference>
<dbReference type="KEGG" id="amus:LMH87_006321"/>
<proteinExistence type="predicted"/>
<dbReference type="EMBL" id="JAJHUN010000001">
    <property type="protein sequence ID" value="KAJ4164658.1"/>
    <property type="molecule type" value="Genomic_DNA"/>
</dbReference>
<dbReference type="RefSeq" id="XP_056059573.1">
    <property type="nucleotide sequence ID" value="XM_056204192.1"/>
</dbReference>